<feature type="active site" description="Proton acceptor" evidence="10">
    <location>
        <position position="68"/>
    </location>
</feature>
<dbReference type="RefSeq" id="WP_054969631.1">
    <property type="nucleotide sequence ID" value="NZ_LJCO01000054.1"/>
</dbReference>
<dbReference type="Gene3D" id="3.90.950.10">
    <property type="match status" value="1"/>
</dbReference>
<gene>
    <name evidence="12" type="ORF">AN477_13175</name>
</gene>
<sequence>MQRIVVASKNNHKIAEFQAILSPWKLDATGLPQDVPESPENGSSFEANAIEKAVFYSSFVDGWVLADDSGLCVDALAGRPGIFSARYAGVHGDDAANRQKLLADLREVPDAARTASFACAIAVFHRGLGQGLVVRSDVLGSILTEEHGEGGFGYDPLFYHPESGKTFSELSAEQKNRLSHRAKAVERLMAQWKGEASYASLSGE</sequence>
<evidence type="ECO:0000256" key="8">
    <source>
        <dbReference type="ARBA" id="ARBA00051875"/>
    </source>
</evidence>
<feature type="binding site" evidence="10">
    <location>
        <position position="175"/>
    </location>
    <ligand>
        <name>substrate</name>
    </ligand>
</feature>
<feature type="binding site" evidence="10">
    <location>
        <position position="68"/>
    </location>
    <ligand>
        <name>Mg(2+)</name>
        <dbReference type="ChEBI" id="CHEBI:18420"/>
    </ligand>
</feature>
<evidence type="ECO:0000256" key="3">
    <source>
        <dbReference type="ARBA" id="ARBA00022723"/>
    </source>
</evidence>
<dbReference type="InterPro" id="IPR029001">
    <property type="entry name" value="ITPase-like_fam"/>
</dbReference>
<dbReference type="Pfam" id="PF01725">
    <property type="entry name" value="Ham1p_like"/>
    <property type="match status" value="1"/>
</dbReference>
<evidence type="ECO:0000256" key="11">
    <source>
        <dbReference type="RuleBase" id="RU003781"/>
    </source>
</evidence>
<dbReference type="OrthoDB" id="9807456at2"/>
<dbReference type="STRING" id="471514.AN477_13175"/>
<dbReference type="PANTHER" id="PTHR11067:SF9">
    <property type="entry name" value="INOSINE TRIPHOSPHATE PYROPHOSPHATASE"/>
    <property type="match status" value="1"/>
</dbReference>
<dbReference type="PANTHER" id="PTHR11067">
    <property type="entry name" value="INOSINE TRIPHOSPHATE PYROPHOSPHATASE/HAM1 PROTEIN"/>
    <property type="match status" value="1"/>
</dbReference>
<dbReference type="HAMAP" id="MF_01405">
    <property type="entry name" value="Non_canon_purine_NTPase"/>
    <property type="match status" value="1"/>
</dbReference>
<comment type="catalytic activity">
    <reaction evidence="8 10">
        <text>dITP + H2O = dIMP + diphosphate + H(+)</text>
        <dbReference type="Rhea" id="RHEA:28342"/>
        <dbReference type="ChEBI" id="CHEBI:15377"/>
        <dbReference type="ChEBI" id="CHEBI:15378"/>
        <dbReference type="ChEBI" id="CHEBI:33019"/>
        <dbReference type="ChEBI" id="CHEBI:61194"/>
        <dbReference type="ChEBI" id="CHEBI:61382"/>
        <dbReference type="EC" id="3.6.1.66"/>
    </reaction>
</comment>
<dbReference type="GO" id="GO:0005829">
    <property type="term" value="C:cytosol"/>
    <property type="evidence" value="ECO:0007669"/>
    <property type="project" value="TreeGrafter"/>
</dbReference>
<evidence type="ECO:0000256" key="10">
    <source>
        <dbReference type="HAMAP-Rule" id="MF_01405"/>
    </source>
</evidence>
<dbReference type="GO" id="GO:0046872">
    <property type="term" value="F:metal ion binding"/>
    <property type="evidence" value="ECO:0007669"/>
    <property type="project" value="UniProtKB-KW"/>
</dbReference>
<dbReference type="GO" id="GO:0000166">
    <property type="term" value="F:nucleotide binding"/>
    <property type="evidence" value="ECO:0007669"/>
    <property type="project" value="UniProtKB-KW"/>
</dbReference>
<keyword evidence="7 10" id="KW-0546">Nucleotide metabolism</keyword>
<dbReference type="NCBIfam" id="TIGR00042">
    <property type="entry name" value="RdgB/HAM1 family non-canonical purine NTP pyrophosphatase"/>
    <property type="match status" value="1"/>
</dbReference>
<evidence type="ECO:0000256" key="7">
    <source>
        <dbReference type="ARBA" id="ARBA00023080"/>
    </source>
</evidence>
<dbReference type="GO" id="GO:0035870">
    <property type="term" value="F:dITP diphosphatase activity"/>
    <property type="evidence" value="ECO:0007669"/>
    <property type="project" value="UniProtKB-UniRule"/>
</dbReference>
<comment type="caution">
    <text evidence="10">Lacks conserved residue(s) required for the propagation of feature annotation.</text>
</comment>
<comment type="function">
    <text evidence="10">Pyrophosphatase that catalyzes the hydrolysis of nucleoside triphosphates to their monophosphate derivatives, with a high preference for the non-canonical purine nucleotides XTP (xanthosine triphosphate), dITP (deoxyinosine triphosphate) and ITP. Seems to function as a house-cleaning enzyme that removes non-canonical purine nucleotides from the nucleotide pool, thus preventing their incorporation into DNA/RNA and avoiding chromosomal lesions.</text>
</comment>
<feature type="binding site" evidence="10">
    <location>
        <position position="69"/>
    </location>
    <ligand>
        <name>substrate</name>
    </ligand>
</feature>
<feature type="binding site" evidence="10">
    <location>
        <begin position="8"/>
        <end position="13"/>
    </location>
    <ligand>
        <name>substrate</name>
    </ligand>
</feature>
<keyword evidence="6 10" id="KW-0460">Magnesium</keyword>
<proteinExistence type="inferred from homology"/>
<evidence type="ECO:0000256" key="4">
    <source>
        <dbReference type="ARBA" id="ARBA00022741"/>
    </source>
</evidence>
<name>A0A0P9CCG5_9BACL</name>
<evidence type="ECO:0000313" key="12">
    <source>
        <dbReference type="EMBL" id="KPV43207.1"/>
    </source>
</evidence>
<dbReference type="InterPro" id="IPR020922">
    <property type="entry name" value="dITP/XTP_pyrophosphatase"/>
</dbReference>
<dbReference type="GO" id="GO:0036220">
    <property type="term" value="F:ITP diphosphatase activity"/>
    <property type="evidence" value="ECO:0007669"/>
    <property type="project" value="UniProtKB-UniRule"/>
</dbReference>
<comment type="subunit">
    <text evidence="2 10">Homodimer.</text>
</comment>
<dbReference type="InterPro" id="IPR002637">
    <property type="entry name" value="RdgB/HAM1"/>
</dbReference>
<evidence type="ECO:0000256" key="6">
    <source>
        <dbReference type="ARBA" id="ARBA00022842"/>
    </source>
</evidence>
<comment type="cofactor">
    <cofactor evidence="10">
        <name>Mg(2+)</name>
        <dbReference type="ChEBI" id="CHEBI:18420"/>
    </cofactor>
    <text evidence="10">Binds 1 Mg(2+) ion per subunit.</text>
</comment>
<comment type="similarity">
    <text evidence="1 10 11">Belongs to the HAM1 NTPase family.</text>
</comment>
<dbReference type="Proteomes" id="UP000050482">
    <property type="component" value="Unassembled WGS sequence"/>
</dbReference>
<accession>A0A0P9CCG5</accession>
<evidence type="ECO:0000256" key="1">
    <source>
        <dbReference type="ARBA" id="ARBA00008023"/>
    </source>
</evidence>
<keyword evidence="3 10" id="KW-0479">Metal-binding</keyword>
<comment type="catalytic activity">
    <reaction evidence="10">
        <text>ITP + H2O = IMP + diphosphate + H(+)</text>
        <dbReference type="Rhea" id="RHEA:29399"/>
        <dbReference type="ChEBI" id="CHEBI:15377"/>
        <dbReference type="ChEBI" id="CHEBI:15378"/>
        <dbReference type="ChEBI" id="CHEBI:33019"/>
        <dbReference type="ChEBI" id="CHEBI:58053"/>
        <dbReference type="ChEBI" id="CHEBI:61402"/>
        <dbReference type="EC" id="3.6.1.66"/>
    </reaction>
</comment>
<comment type="caution">
    <text evidence="12">The sequence shown here is derived from an EMBL/GenBank/DDBJ whole genome shotgun (WGS) entry which is preliminary data.</text>
</comment>
<keyword evidence="4 10" id="KW-0547">Nucleotide-binding</keyword>
<evidence type="ECO:0000256" key="2">
    <source>
        <dbReference type="ARBA" id="ARBA00011738"/>
    </source>
</evidence>
<dbReference type="GO" id="GO:0017111">
    <property type="term" value="F:ribonucleoside triphosphate phosphatase activity"/>
    <property type="evidence" value="ECO:0007669"/>
    <property type="project" value="InterPro"/>
</dbReference>
<dbReference type="SUPFAM" id="SSF52972">
    <property type="entry name" value="ITPase-like"/>
    <property type="match status" value="1"/>
</dbReference>
<comment type="catalytic activity">
    <reaction evidence="9 10">
        <text>XTP + H2O = XMP + diphosphate + H(+)</text>
        <dbReference type="Rhea" id="RHEA:28610"/>
        <dbReference type="ChEBI" id="CHEBI:15377"/>
        <dbReference type="ChEBI" id="CHEBI:15378"/>
        <dbReference type="ChEBI" id="CHEBI:33019"/>
        <dbReference type="ChEBI" id="CHEBI:57464"/>
        <dbReference type="ChEBI" id="CHEBI:61314"/>
        <dbReference type="EC" id="3.6.1.66"/>
    </reaction>
</comment>
<dbReference type="AlphaFoldDB" id="A0A0P9CCG5"/>
<dbReference type="EMBL" id="LJCO01000054">
    <property type="protein sequence ID" value="KPV43207.1"/>
    <property type="molecule type" value="Genomic_DNA"/>
</dbReference>
<evidence type="ECO:0000256" key="5">
    <source>
        <dbReference type="ARBA" id="ARBA00022801"/>
    </source>
</evidence>
<keyword evidence="5 10" id="KW-0378">Hydrolase</keyword>
<feature type="binding site" evidence="10">
    <location>
        <begin position="180"/>
        <end position="181"/>
    </location>
    <ligand>
        <name>substrate</name>
    </ligand>
</feature>
<dbReference type="FunFam" id="3.90.950.10:FF:000001">
    <property type="entry name" value="dITP/XTP pyrophosphatase"/>
    <property type="match status" value="1"/>
</dbReference>
<dbReference type="PATRIC" id="fig|471514.4.peg.1336"/>
<reference evidence="12 13" key="1">
    <citation type="submission" date="2015-09" db="EMBL/GenBank/DDBJ databases">
        <title>Draft genome sequence of Alicyclobacillus ferrooxydans DSM 22381.</title>
        <authorList>
            <person name="Hemp J."/>
        </authorList>
    </citation>
    <scope>NUCLEOTIDE SEQUENCE [LARGE SCALE GENOMIC DNA]</scope>
    <source>
        <strain evidence="12 13">TC-34</strain>
    </source>
</reference>
<dbReference type="GO" id="GO:0009117">
    <property type="term" value="P:nucleotide metabolic process"/>
    <property type="evidence" value="ECO:0007669"/>
    <property type="project" value="UniProtKB-KW"/>
</dbReference>
<dbReference type="CDD" id="cd00515">
    <property type="entry name" value="HAM1"/>
    <property type="match status" value="1"/>
</dbReference>
<dbReference type="EC" id="3.6.1.66" evidence="10"/>
<evidence type="ECO:0000313" key="13">
    <source>
        <dbReference type="Proteomes" id="UP000050482"/>
    </source>
</evidence>
<protein>
    <recommendedName>
        <fullName evidence="10">dITP/XTP pyrophosphatase</fullName>
        <ecNumber evidence="10">3.6.1.66</ecNumber>
    </recommendedName>
    <alternativeName>
        <fullName evidence="10">Non-canonical purine NTP pyrophosphatase</fullName>
    </alternativeName>
    <alternativeName>
        <fullName evidence="10">Non-standard purine NTP pyrophosphatase</fullName>
    </alternativeName>
    <alternativeName>
        <fullName evidence="10">Nucleoside-triphosphate diphosphatase</fullName>
    </alternativeName>
    <alternativeName>
        <fullName evidence="10">Nucleoside-triphosphate pyrophosphatase</fullName>
        <shortName evidence="10">NTPase</shortName>
    </alternativeName>
</protein>
<feature type="binding site" evidence="10">
    <location>
        <begin position="152"/>
        <end position="155"/>
    </location>
    <ligand>
        <name>substrate</name>
    </ligand>
</feature>
<keyword evidence="13" id="KW-1185">Reference proteome</keyword>
<dbReference type="GO" id="GO:0036222">
    <property type="term" value="F:XTP diphosphatase activity"/>
    <property type="evidence" value="ECO:0007669"/>
    <property type="project" value="UniProtKB-UniRule"/>
</dbReference>
<organism evidence="12 13">
    <name type="scientific">Alicyclobacillus ferrooxydans</name>
    <dbReference type="NCBI Taxonomy" id="471514"/>
    <lineage>
        <taxon>Bacteria</taxon>
        <taxon>Bacillati</taxon>
        <taxon>Bacillota</taxon>
        <taxon>Bacilli</taxon>
        <taxon>Bacillales</taxon>
        <taxon>Alicyclobacillaceae</taxon>
        <taxon>Alicyclobacillus</taxon>
    </lineage>
</organism>
<evidence type="ECO:0000256" key="9">
    <source>
        <dbReference type="ARBA" id="ARBA00052017"/>
    </source>
</evidence>
<dbReference type="GO" id="GO:0009146">
    <property type="term" value="P:purine nucleoside triphosphate catabolic process"/>
    <property type="evidence" value="ECO:0007669"/>
    <property type="project" value="UniProtKB-UniRule"/>
</dbReference>